<organism evidence="1 2">
    <name type="scientific">Candidatus Kaiserbacteria bacterium GW2011_GWA2_58_9</name>
    <dbReference type="NCBI Taxonomy" id="1618672"/>
    <lineage>
        <taxon>Bacteria</taxon>
        <taxon>Candidatus Kaiseribacteriota</taxon>
    </lineage>
</organism>
<proteinExistence type="predicted"/>
<evidence type="ECO:0000313" key="1">
    <source>
        <dbReference type="EMBL" id="KKW45525.1"/>
    </source>
</evidence>
<evidence type="ECO:0000313" key="2">
    <source>
        <dbReference type="Proteomes" id="UP000034789"/>
    </source>
</evidence>
<comment type="caution">
    <text evidence="1">The sequence shown here is derived from an EMBL/GenBank/DDBJ whole genome shotgun (WGS) entry which is preliminary data.</text>
</comment>
<dbReference type="Proteomes" id="UP000034789">
    <property type="component" value="Unassembled WGS sequence"/>
</dbReference>
<name>A0A0G1YQL1_9BACT</name>
<dbReference type="EMBL" id="LCSD01000044">
    <property type="protein sequence ID" value="KKW45525.1"/>
    <property type="molecule type" value="Genomic_DNA"/>
</dbReference>
<gene>
    <name evidence="1" type="ORF">UY98_C0044G0003</name>
</gene>
<sequence>MGIEDDLNKDRNVIPQGKIIGQDIKGGELRTWYPLHFAAGSTLQQLKALEGDKNVYPLSPIVSDYIARLPNQGEERDVSTCIASIDQLWPGYSPSAKDLADPRLLETWSKQLQGHEFESLPQRAILQAVIQAGKRLPISRYGIHKNVYTLGSGSGSILYAYRDPENNKATVSMRDNNTGFRWNTGDYVLLGVRRSLNKA</sequence>
<reference evidence="1 2" key="1">
    <citation type="journal article" date="2015" name="Nature">
        <title>rRNA introns, odd ribosomes, and small enigmatic genomes across a large radiation of phyla.</title>
        <authorList>
            <person name="Brown C.T."/>
            <person name="Hug L.A."/>
            <person name="Thomas B.C."/>
            <person name="Sharon I."/>
            <person name="Castelle C.J."/>
            <person name="Singh A."/>
            <person name="Wilkins M.J."/>
            <person name="Williams K.H."/>
            <person name="Banfield J.F."/>
        </authorList>
    </citation>
    <scope>NUCLEOTIDE SEQUENCE [LARGE SCALE GENOMIC DNA]</scope>
</reference>
<protein>
    <submittedName>
        <fullName evidence="1">Uncharacterized protein</fullName>
    </submittedName>
</protein>
<accession>A0A0G1YQL1</accession>
<dbReference type="AlphaFoldDB" id="A0A0G1YQL1"/>